<dbReference type="EMBL" id="JAFFJS010000002">
    <property type="protein sequence ID" value="MBM9432781.1"/>
    <property type="molecule type" value="Genomic_DNA"/>
</dbReference>
<dbReference type="PANTHER" id="PTHR30619:SF1">
    <property type="entry name" value="RECOMBINATION PROTEIN 2"/>
    <property type="match status" value="1"/>
</dbReference>
<dbReference type="NCBIfam" id="TIGR00360">
    <property type="entry name" value="ComEC_N-term"/>
    <property type="match status" value="1"/>
</dbReference>
<dbReference type="Gene3D" id="3.60.15.10">
    <property type="entry name" value="Ribonuclease Z/Hydroxyacylglutathione hydrolase-like"/>
    <property type="match status" value="1"/>
</dbReference>
<comment type="caution">
    <text evidence="8">The sequence shown here is derived from an EMBL/GenBank/DDBJ whole genome shotgun (WGS) entry which is preliminary data.</text>
</comment>
<name>A0ABS2TDR1_9ACTO</name>
<feature type="transmembrane region" description="Helical" evidence="6">
    <location>
        <begin position="60"/>
        <end position="80"/>
    </location>
</feature>
<organism evidence="8 9">
    <name type="scientific">Flaviflexus equikiangi</name>
    <dbReference type="NCBI Taxonomy" id="2758573"/>
    <lineage>
        <taxon>Bacteria</taxon>
        <taxon>Bacillati</taxon>
        <taxon>Actinomycetota</taxon>
        <taxon>Actinomycetes</taxon>
        <taxon>Actinomycetales</taxon>
        <taxon>Actinomycetaceae</taxon>
        <taxon>Flaviflexus</taxon>
    </lineage>
</organism>
<gene>
    <name evidence="8" type="ORF">JVW63_03570</name>
</gene>
<keyword evidence="9" id="KW-1185">Reference proteome</keyword>
<keyword evidence="5 6" id="KW-0472">Membrane</keyword>
<keyword evidence="3 6" id="KW-0812">Transmembrane</keyword>
<dbReference type="Pfam" id="PF00753">
    <property type="entry name" value="Lactamase_B"/>
    <property type="match status" value="1"/>
</dbReference>
<proteinExistence type="predicted"/>
<evidence type="ECO:0000259" key="7">
    <source>
        <dbReference type="SMART" id="SM00849"/>
    </source>
</evidence>
<feature type="transmembrane region" description="Helical" evidence="6">
    <location>
        <begin position="400"/>
        <end position="421"/>
    </location>
</feature>
<dbReference type="InterPro" id="IPR004477">
    <property type="entry name" value="ComEC_N"/>
</dbReference>
<evidence type="ECO:0000256" key="6">
    <source>
        <dbReference type="SAM" id="Phobius"/>
    </source>
</evidence>
<feature type="domain" description="Metallo-beta-lactamase" evidence="7">
    <location>
        <begin position="512"/>
        <end position="666"/>
    </location>
</feature>
<dbReference type="CDD" id="cd07731">
    <property type="entry name" value="ComA-like_MBL-fold"/>
    <property type="match status" value="1"/>
</dbReference>
<feature type="transmembrane region" description="Helical" evidence="6">
    <location>
        <begin position="370"/>
        <end position="388"/>
    </location>
</feature>
<dbReference type="InterPro" id="IPR001279">
    <property type="entry name" value="Metallo-B-lactamas"/>
</dbReference>
<sequence>MTHGDLRVLLAAAAWWLSTVVALLEGMGLVVTVVVAAAGATLVTSMALGHANRGRLLRFWMPTLLVVAVAMLCAAGVTAAHDHAARSGILADLASARATATIRGTVASYPNPAGERVLRRLRVETVEGRGQVSRAHASVMLLGDEELSRLNLDETIIVDVRLEPQGRASREIAWATVIGRATVVEPAGPLSRWIAVRSSYMMGHLADETPQVQGLVPGLAIGDDSRIPEDRGEALAAVNLTHLTAVSGAHVSMVCAIALALVGRRRRLLSVAVAGGVLFSLIVATGAQPSVMRAGVMGVVVLGAVWLRRPSSALPALGVSIVVLLALEPTLALAYGFVLSVVSTAAIIAWARPAAGLLAPLVTIPGANLLAVPLVAHVACAPIILLLTDTASVWSALANALVAPVVPAGTVFALCALLLAGTPAGPILAWLAARCVSWIDIVAGSVSQWPGSGIDGRLVLALYAAILFSSWLIVSRGVRRLWIAAAAVGVAASRLVSPAMGEWTVIQCDVGQGAATLFRLDGRIFLVDTGPSDGRLEDCLQRARARVDVLILTHLHADHAGNLDGALRHGVAEVWVGPGMTDPVAQLGVTVPIIERSAGDSEFGVDTLWPDRHVPCYDESCENNQSLVVRANVGQTLLVTGDIERETQQMLARRDIAADIVLIPHHGSPNQDESFAQSVGAATALLSYGDNTYGHPAPSTIDLYAAFGAILATAEGDIVLHIDGSEEVPAGVGY</sequence>
<keyword evidence="2" id="KW-1003">Cell membrane</keyword>
<comment type="subcellular location">
    <subcellularLocation>
        <location evidence="1">Cell membrane</location>
        <topology evidence="1">Multi-pass membrane protein</topology>
    </subcellularLocation>
</comment>
<dbReference type="RefSeq" id="WP_187996207.1">
    <property type="nucleotide sequence ID" value="NZ_JACEXG010000002.1"/>
</dbReference>
<keyword evidence="4 6" id="KW-1133">Transmembrane helix</keyword>
<evidence type="ECO:0000256" key="3">
    <source>
        <dbReference type="ARBA" id="ARBA00022692"/>
    </source>
</evidence>
<feature type="transmembrane region" description="Helical" evidence="6">
    <location>
        <begin position="240"/>
        <end position="261"/>
    </location>
</feature>
<feature type="transmembrane region" description="Helical" evidence="6">
    <location>
        <begin position="319"/>
        <end position="350"/>
    </location>
</feature>
<dbReference type="InterPro" id="IPR035681">
    <property type="entry name" value="ComA-like_MBL"/>
</dbReference>
<feature type="transmembrane region" description="Helical" evidence="6">
    <location>
        <begin position="458"/>
        <end position="474"/>
    </location>
</feature>
<evidence type="ECO:0000313" key="8">
    <source>
        <dbReference type="EMBL" id="MBM9432781.1"/>
    </source>
</evidence>
<accession>A0ABS2TDR1</accession>
<dbReference type="InterPro" id="IPR052159">
    <property type="entry name" value="Competence_DNA_uptake"/>
</dbReference>
<dbReference type="InterPro" id="IPR036866">
    <property type="entry name" value="RibonucZ/Hydroxyglut_hydro"/>
</dbReference>
<evidence type="ECO:0000256" key="5">
    <source>
        <dbReference type="ARBA" id="ARBA00023136"/>
    </source>
</evidence>
<feature type="transmembrane region" description="Helical" evidence="6">
    <location>
        <begin position="268"/>
        <end position="285"/>
    </location>
</feature>
<dbReference type="SUPFAM" id="SSF56281">
    <property type="entry name" value="Metallo-hydrolase/oxidoreductase"/>
    <property type="match status" value="1"/>
</dbReference>
<evidence type="ECO:0000313" key="9">
    <source>
        <dbReference type="Proteomes" id="UP000705983"/>
    </source>
</evidence>
<dbReference type="Pfam" id="PF03772">
    <property type="entry name" value="Competence"/>
    <property type="match status" value="1"/>
</dbReference>
<dbReference type="SMART" id="SM00849">
    <property type="entry name" value="Lactamase_B"/>
    <property type="match status" value="1"/>
</dbReference>
<evidence type="ECO:0000256" key="1">
    <source>
        <dbReference type="ARBA" id="ARBA00004651"/>
    </source>
</evidence>
<protein>
    <submittedName>
        <fullName evidence="8">ComEC/Rec2 family competence protein</fullName>
    </submittedName>
</protein>
<reference evidence="9" key="1">
    <citation type="submission" date="2021-02" db="EMBL/GenBank/DDBJ databases">
        <title>Leucobacter sp. CX169.</title>
        <authorList>
            <person name="Cheng Y."/>
        </authorList>
    </citation>
    <scope>NUCLEOTIDE SEQUENCE [LARGE SCALE GENOMIC DNA]</scope>
    <source>
        <strain evidence="9">JY899</strain>
    </source>
</reference>
<dbReference type="PANTHER" id="PTHR30619">
    <property type="entry name" value="DNA INTERNALIZATION/COMPETENCE PROTEIN COMEC/REC2"/>
    <property type="match status" value="1"/>
</dbReference>
<evidence type="ECO:0000256" key="2">
    <source>
        <dbReference type="ARBA" id="ARBA00022475"/>
    </source>
</evidence>
<dbReference type="Proteomes" id="UP000705983">
    <property type="component" value="Unassembled WGS sequence"/>
</dbReference>
<evidence type="ECO:0000256" key="4">
    <source>
        <dbReference type="ARBA" id="ARBA00022989"/>
    </source>
</evidence>